<dbReference type="SMART" id="SM01332">
    <property type="entry name" value="Cyclin_C"/>
    <property type="match status" value="1"/>
</dbReference>
<protein>
    <recommendedName>
        <fullName evidence="8">Cyclin C-terminal domain-containing protein</fullName>
    </recommendedName>
</protein>
<accession>A0A8I7BJJ4</accession>
<keyword evidence="2" id="KW-0195">Cyclin</keyword>
<dbReference type="SUPFAM" id="SSF47954">
    <property type="entry name" value="Cyclin-like"/>
    <property type="match status" value="1"/>
</dbReference>
<evidence type="ECO:0000313" key="7">
    <source>
        <dbReference type="Proteomes" id="UP000011116"/>
    </source>
</evidence>
<dbReference type="GO" id="GO:0051301">
    <property type="term" value="P:cell division"/>
    <property type="evidence" value="ECO:0007669"/>
    <property type="project" value="UniProtKB-KW"/>
</dbReference>
<reference evidence="7" key="1">
    <citation type="journal article" date="2012" name="Nature">
        <title>A physical, genetic and functional sequence assembly of the barley genome.</title>
        <authorList>
            <consortium name="The International Barley Genome Sequencing Consortium"/>
            <person name="Mayer K.F."/>
            <person name="Waugh R."/>
            <person name="Brown J.W."/>
            <person name="Schulman A."/>
            <person name="Langridge P."/>
            <person name="Platzer M."/>
            <person name="Fincher G.B."/>
            <person name="Muehlbauer G.J."/>
            <person name="Sato K."/>
            <person name="Close T.J."/>
            <person name="Wise R.P."/>
            <person name="Stein N."/>
        </authorList>
    </citation>
    <scope>NUCLEOTIDE SEQUENCE [LARGE SCALE GENOMIC DNA]</scope>
    <source>
        <strain evidence="7">cv. Morex</strain>
    </source>
</reference>
<keyword evidence="7" id="KW-1185">Reference proteome</keyword>
<organism evidence="6 7">
    <name type="scientific">Hordeum vulgare subsp. vulgare</name>
    <name type="common">Domesticated barley</name>
    <dbReference type="NCBI Taxonomy" id="112509"/>
    <lineage>
        <taxon>Eukaryota</taxon>
        <taxon>Viridiplantae</taxon>
        <taxon>Streptophyta</taxon>
        <taxon>Embryophyta</taxon>
        <taxon>Tracheophyta</taxon>
        <taxon>Spermatophyta</taxon>
        <taxon>Magnoliopsida</taxon>
        <taxon>Liliopsida</taxon>
        <taxon>Poales</taxon>
        <taxon>Poaceae</taxon>
        <taxon>BOP clade</taxon>
        <taxon>Pooideae</taxon>
        <taxon>Triticodae</taxon>
        <taxon>Triticeae</taxon>
        <taxon>Hordeinae</taxon>
        <taxon>Hordeum</taxon>
    </lineage>
</organism>
<evidence type="ECO:0000259" key="4">
    <source>
        <dbReference type="SMART" id="SM00385"/>
    </source>
</evidence>
<feature type="domain" description="Cyclin C-terminal" evidence="5">
    <location>
        <begin position="4"/>
        <end position="162"/>
    </location>
</feature>
<sequence>MTAPTAKCFLRRFVRAAQVCDEDPPLHLEFLANYVVELSLLEYSLLAYPPSLVAASAIFLMKFILQPAKHPWISAAFTDLRVFAESKCCLIKLTCTTSHCKLEAELYPCPLHTVQAVGTMRLCEGAAPPFSVGVIFLQSEKSTVHISTNLSGRSNVQLQCRQNSSGTQHASE</sequence>
<evidence type="ECO:0008006" key="8">
    <source>
        <dbReference type="Google" id="ProtNLM"/>
    </source>
</evidence>
<dbReference type="InterPro" id="IPR004367">
    <property type="entry name" value="Cyclin_C-dom"/>
</dbReference>
<dbReference type="InterPro" id="IPR013763">
    <property type="entry name" value="Cyclin-like_dom"/>
</dbReference>
<evidence type="ECO:0000256" key="2">
    <source>
        <dbReference type="ARBA" id="ARBA00023127"/>
    </source>
</evidence>
<dbReference type="Gene3D" id="1.10.472.10">
    <property type="entry name" value="Cyclin-like"/>
    <property type="match status" value="1"/>
</dbReference>
<evidence type="ECO:0000259" key="5">
    <source>
        <dbReference type="SMART" id="SM01332"/>
    </source>
</evidence>
<reference evidence="6" key="3">
    <citation type="submission" date="2022-01" db="UniProtKB">
        <authorList>
            <consortium name="EnsemblPlants"/>
        </authorList>
    </citation>
    <scope>IDENTIFICATION</scope>
    <source>
        <strain evidence="6">subsp. vulgare</strain>
    </source>
</reference>
<name>A0A8I7BJJ4_HORVV</name>
<dbReference type="Gramene" id="HORVU.MOREX.r3.7HG0715180.1">
    <property type="protein sequence ID" value="HORVU.MOREX.r3.7HG0715180.1"/>
    <property type="gene ID" value="HORVU.MOREX.r3.7HG0715180"/>
</dbReference>
<dbReference type="InterPro" id="IPR036915">
    <property type="entry name" value="Cyclin-like_sf"/>
</dbReference>
<dbReference type="Gramene" id="HORVU.MOREX.r2.7HG0593210.1">
    <property type="protein sequence ID" value="HORVU.MOREX.r2.7HG0593210.1"/>
    <property type="gene ID" value="HORVU.MOREX.r2.7HG0593210"/>
</dbReference>
<dbReference type="Proteomes" id="UP000011116">
    <property type="component" value="Chromosome 7H"/>
</dbReference>
<keyword evidence="3" id="KW-0131">Cell cycle</keyword>
<keyword evidence="1" id="KW-0132">Cell division</keyword>
<dbReference type="SMART" id="SM00385">
    <property type="entry name" value="CYCLIN"/>
    <property type="match status" value="1"/>
</dbReference>
<evidence type="ECO:0000313" key="6">
    <source>
        <dbReference type="EnsemblPlants" id="HORVU.MOREX.r3.7HG0715180.1"/>
    </source>
</evidence>
<evidence type="ECO:0000256" key="3">
    <source>
        <dbReference type="ARBA" id="ARBA00023306"/>
    </source>
</evidence>
<evidence type="ECO:0000256" key="1">
    <source>
        <dbReference type="ARBA" id="ARBA00022618"/>
    </source>
</evidence>
<feature type="domain" description="Cyclin-like" evidence="4">
    <location>
        <begin position="8"/>
        <end position="108"/>
    </location>
</feature>
<reference evidence="6" key="2">
    <citation type="submission" date="2020-10" db="EMBL/GenBank/DDBJ databases">
        <authorList>
            <person name="Scholz U."/>
            <person name="Mascher M."/>
            <person name="Fiebig A."/>
        </authorList>
    </citation>
    <scope>NUCLEOTIDE SEQUENCE [LARGE SCALE GENOMIC DNA]</scope>
    <source>
        <strain evidence="6">cv. Morex</strain>
    </source>
</reference>
<dbReference type="Pfam" id="PF02984">
    <property type="entry name" value="Cyclin_C"/>
    <property type="match status" value="1"/>
</dbReference>
<dbReference type="FunFam" id="1.10.472.10:FF:000220">
    <property type="entry name" value="Cyclin superfamily protein, putative"/>
    <property type="match status" value="1"/>
</dbReference>
<proteinExistence type="predicted"/>
<dbReference type="AlphaFoldDB" id="A0A8I7BJJ4"/>
<dbReference type="EnsemblPlants" id="HORVU.MOREX.r3.7HG0715180.1">
    <property type="protein sequence ID" value="HORVU.MOREX.r3.7HG0715180.1"/>
    <property type="gene ID" value="HORVU.MOREX.r3.7HG0715180"/>
</dbReference>